<dbReference type="PRINTS" id="PR00419">
    <property type="entry name" value="ADXRDTASE"/>
</dbReference>
<dbReference type="NCBIfam" id="NF005548">
    <property type="entry name" value="PRK07208.1-4"/>
    <property type="match status" value="1"/>
</dbReference>
<proteinExistence type="predicted"/>
<protein>
    <submittedName>
        <fullName evidence="1">FAD-dependent oxidoreductase</fullName>
    </submittedName>
</protein>
<reference evidence="1 2" key="1">
    <citation type="submission" date="2019-03" db="EMBL/GenBank/DDBJ databases">
        <title>Metabolic potential of uncultured bacteria and archaea associated with petroleum seepage in deep-sea sediments.</title>
        <authorList>
            <person name="Dong X."/>
            <person name="Hubert C."/>
        </authorList>
    </citation>
    <scope>NUCLEOTIDE SEQUENCE [LARGE SCALE GENOMIC DNA]</scope>
    <source>
        <strain evidence="1">E44_bin18</strain>
    </source>
</reference>
<dbReference type="GO" id="GO:0050660">
    <property type="term" value="F:flavin adenine dinucleotide binding"/>
    <property type="evidence" value="ECO:0007669"/>
    <property type="project" value="TreeGrafter"/>
</dbReference>
<dbReference type="SUPFAM" id="SSF51971">
    <property type="entry name" value="Nucleotide-binding domain"/>
    <property type="match status" value="1"/>
</dbReference>
<gene>
    <name evidence="1" type="ORF">E3J62_07480</name>
</gene>
<sequence length="480" mass="54498">MVVSRSCECCILGAGPAGLGAALELTRHGVSDILIVDRNKTVGGLARTEVHGGARFDLGPHRFVTKSKEINKIWLDTLGSDFRPVSRLTRIFYRNKYFNYPVKPLDVLAKLGPVESLNVMFSFVISQMKRKEKAISFEDWMVQRFGRKLYEIFFKTYTEKVWGIPCSQIGAEWAAQRIKGLDILEVLRNALLGGKSNRIKSLVEEFHFPVLGAGQMYEVMCDNIVSQGAELMLGSTVVRVSRQDSIIVAIDVRDPDSKVTSITAKHFFSSIPLKGLFNMLDPPESSRVEKSVEALRYRDHITVDLLVNGENLFPDQWLYIHTPHVQMARLVNYNNFSDAMVDAKNKSALSIEYFAFQNGGLWNRSDDSLRDLALTELDRIGLVKKKSVERSWVVREPEAYPMTYIGFQPHYDLLKSTIDEFTNLQPIGRAGMHKYNNQDHSIMSGILAARNYLRLPGSPYNLWDINIDAEYHEAIERPSH</sequence>
<accession>A0A523USR7</accession>
<dbReference type="Proteomes" id="UP000315525">
    <property type="component" value="Unassembled WGS sequence"/>
</dbReference>
<organism evidence="1 2">
    <name type="scientific">candidate division TA06 bacterium</name>
    <dbReference type="NCBI Taxonomy" id="2250710"/>
    <lineage>
        <taxon>Bacteria</taxon>
        <taxon>Bacteria division TA06</taxon>
    </lineage>
</organism>
<dbReference type="EMBL" id="SOJN01000080">
    <property type="protein sequence ID" value="TET45592.1"/>
    <property type="molecule type" value="Genomic_DNA"/>
</dbReference>
<dbReference type="Gene3D" id="3.50.50.60">
    <property type="entry name" value="FAD/NAD(P)-binding domain"/>
    <property type="match status" value="1"/>
</dbReference>
<comment type="caution">
    <text evidence="1">The sequence shown here is derived from an EMBL/GenBank/DDBJ whole genome shotgun (WGS) entry which is preliminary data.</text>
</comment>
<dbReference type="AlphaFoldDB" id="A0A523USR7"/>
<dbReference type="PANTHER" id="PTHR21197:SF0">
    <property type="entry name" value="UDP-GALACTOPYRANOSE MUTASE"/>
    <property type="match status" value="1"/>
</dbReference>
<dbReference type="Pfam" id="PF13450">
    <property type="entry name" value="NAD_binding_8"/>
    <property type="match status" value="1"/>
</dbReference>
<dbReference type="GO" id="GO:0005829">
    <property type="term" value="C:cytosol"/>
    <property type="evidence" value="ECO:0007669"/>
    <property type="project" value="TreeGrafter"/>
</dbReference>
<dbReference type="PANTHER" id="PTHR21197">
    <property type="entry name" value="UDP-GALACTOPYRANOSE MUTASE"/>
    <property type="match status" value="1"/>
</dbReference>
<evidence type="ECO:0000313" key="2">
    <source>
        <dbReference type="Proteomes" id="UP000315525"/>
    </source>
</evidence>
<name>A0A523USR7_UNCT6</name>
<dbReference type="GO" id="GO:0008767">
    <property type="term" value="F:UDP-galactopyranose mutase activity"/>
    <property type="evidence" value="ECO:0007669"/>
    <property type="project" value="TreeGrafter"/>
</dbReference>
<dbReference type="InterPro" id="IPR036188">
    <property type="entry name" value="FAD/NAD-bd_sf"/>
</dbReference>
<evidence type="ECO:0000313" key="1">
    <source>
        <dbReference type="EMBL" id="TET45592.1"/>
    </source>
</evidence>